<evidence type="ECO:0000313" key="1">
    <source>
        <dbReference type="EMBL" id="KAK2558613.1"/>
    </source>
</evidence>
<proteinExistence type="predicted"/>
<dbReference type="EMBL" id="JARQWQ010000043">
    <property type="protein sequence ID" value="KAK2558613.1"/>
    <property type="molecule type" value="Genomic_DNA"/>
</dbReference>
<dbReference type="Proteomes" id="UP001249851">
    <property type="component" value="Unassembled WGS sequence"/>
</dbReference>
<keyword evidence="2" id="KW-1185">Reference proteome</keyword>
<protein>
    <submittedName>
        <fullName evidence="1">Uncharacterized protein</fullName>
    </submittedName>
</protein>
<dbReference type="AlphaFoldDB" id="A0AAD9QCA6"/>
<accession>A0AAD9QCA6</accession>
<name>A0AAD9QCA6_ACRCE</name>
<evidence type="ECO:0000313" key="2">
    <source>
        <dbReference type="Proteomes" id="UP001249851"/>
    </source>
</evidence>
<reference evidence="1" key="2">
    <citation type="journal article" date="2023" name="Science">
        <title>Genomic signatures of disease resistance in endangered staghorn corals.</title>
        <authorList>
            <person name="Vollmer S.V."/>
            <person name="Selwyn J.D."/>
            <person name="Despard B.A."/>
            <person name="Roesel C.L."/>
        </authorList>
    </citation>
    <scope>NUCLEOTIDE SEQUENCE</scope>
    <source>
        <strain evidence="1">K2</strain>
    </source>
</reference>
<reference evidence="1" key="1">
    <citation type="journal article" date="2023" name="G3 (Bethesda)">
        <title>Whole genome assembly and annotation of the endangered Caribbean coral Acropora cervicornis.</title>
        <authorList>
            <person name="Selwyn J.D."/>
            <person name="Vollmer S.V."/>
        </authorList>
    </citation>
    <scope>NUCLEOTIDE SEQUENCE</scope>
    <source>
        <strain evidence="1">K2</strain>
    </source>
</reference>
<gene>
    <name evidence="1" type="ORF">P5673_018798</name>
</gene>
<organism evidence="1 2">
    <name type="scientific">Acropora cervicornis</name>
    <name type="common">Staghorn coral</name>
    <dbReference type="NCBI Taxonomy" id="6130"/>
    <lineage>
        <taxon>Eukaryota</taxon>
        <taxon>Metazoa</taxon>
        <taxon>Cnidaria</taxon>
        <taxon>Anthozoa</taxon>
        <taxon>Hexacorallia</taxon>
        <taxon>Scleractinia</taxon>
        <taxon>Astrocoeniina</taxon>
        <taxon>Acroporidae</taxon>
        <taxon>Acropora</taxon>
    </lineage>
</organism>
<sequence length="114" mass="12668">MVRLSLFQYLVPLGRSFSNGYSSSLGPVVFLGANRCTVRSSYAQTSLHSHGAVFLVLIPLQLSNLPGEDCPTSDELGCYEEELRVGQRREAELDELWQVVKAWDTMVELTMSGL</sequence>
<comment type="caution">
    <text evidence="1">The sequence shown here is derived from an EMBL/GenBank/DDBJ whole genome shotgun (WGS) entry which is preliminary data.</text>
</comment>